<dbReference type="EMBL" id="CP072793">
    <property type="protein sequence ID" value="QTR52825.1"/>
    <property type="molecule type" value="Genomic_DNA"/>
</dbReference>
<keyword evidence="1" id="KW-0812">Transmembrane</keyword>
<dbReference type="AlphaFoldDB" id="A0A975F7G9"/>
<dbReference type="Proteomes" id="UP000672009">
    <property type="component" value="Chromosome"/>
</dbReference>
<dbReference type="RefSeq" id="WP_210218358.1">
    <property type="nucleotide sequence ID" value="NZ_CP072793.1"/>
</dbReference>
<evidence type="ECO:0000256" key="1">
    <source>
        <dbReference type="SAM" id="Phobius"/>
    </source>
</evidence>
<name>A0A975F7G9_9GAMM</name>
<feature type="transmembrane region" description="Helical" evidence="1">
    <location>
        <begin position="15"/>
        <end position="33"/>
    </location>
</feature>
<organism evidence="2 3">
    <name type="scientific">Thiothrix unzii</name>
    <dbReference type="NCBI Taxonomy" id="111769"/>
    <lineage>
        <taxon>Bacteria</taxon>
        <taxon>Pseudomonadati</taxon>
        <taxon>Pseudomonadota</taxon>
        <taxon>Gammaproteobacteria</taxon>
        <taxon>Thiotrichales</taxon>
        <taxon>Thiotrichaceae</taxon>
        <taxon>Thiothrix</taxon>
    </lineage>
</organism>
<sequence length="85" mass="9219">MVNVPHQTTLTKQRAYNLLTLGVIAVCGLAHLFNTISSTSLFTAVMPVFGFVACIAYALLCYASRSGSLLKLLFVVGAFSTFWIQ</sequence>
<gene>
    <name evidence="2" type="ORF">J9260_14105</name>
</gene>
<keyword evidence="3" id="KW-1185">Reference proteome</keyword>
<keyword evidence="1" id="KW-0472">Membrane</keyword>
<evidence type="ECO:0000313" key="3">
    <source>
        <dbReference type="Proteomes" id="UP000672009"/>
    </source>
</evidence>
<feature type="transmembrane region" description="Helical" evidence="1">
    <location>
        <begin position="39"/>
        <end position="60"/>
    </location>
</feature>
<dbReference type="KEGG" id="tun:J9260_14105"/>
<reference evidence="2" key="1">
    <citation type="submission" date="2021-04" db="EMBL/GenBank/DDBJ databases">
        <title>Genomics, taxonomy and metabolism of representatives of sulfur bacteria of the genus Thiothrix: Thiothrix fructosivorans QT, Thiothrix unzii A1T and three new species, Thiothrix subterranea sp. nov., Thiothrix litoralis sp. nov. and 'Candidatus Thiothrix anitrata' sp. nov.</title>
        <authorList>
            <person name="Ravin N.V."/>
            <person name="Smolyakov D."/>
            <person name="Rudenko T.S."/>
            <person name="Mardanov A.V."/>
            <person name="Beletsky A.V."/>
            <person name="Markov N.D."/>
            <person name="Fomenkov A.I."/>
            <person name="Roberts R.J."/>
            <person name="Karnachuk O.V."/>
            <person name="Novikov A."/>
            <person name="Grabovich M.Y."/>
        </authorList>
    </citation>
    <scope>NUCLEOTIDE SEQUENCE</scope>
    <source>
        <strain evidence="2">A1</strain>
    </source>
</reference>
<keyword evidence="1" id="KW-1133">Transmembrane helix</keyword>
<protein>
    <submittedName>
        <fullName evidence="2">Uncharacterized protein</fullName>
    </submittedName>
</protein>
<feature type="transmembrane region" description="Helical" evidence="1">
    <location>
        <begin position="67"/>
        <end position="84"/>
    </location>
</feature>
<proteinExistence type="predicted"/>
<accession>A0A975F7G9</accession>
<evidence type="ECO:0000313" key="2">
    <source>
        <dbReference type="EMBL" id="QTR52825.1"/>
    </source>
</evidence>